<dbReference type="RefSeq" id="WP_117700800.1">
    <property type="nucleotide sequence ID" value="NZ_QSTW01000002.1"/>
</dbReference>
<reference evidence="7 8" key="1">
    <citation type="submission" date="2018-08" db="EMBL/GenBank/DDBJ databases">
        <title>A genome reference for cultivated species of the human gut microbiota.</title>
        <authorList>
            <person name="Zou Y."/>
            <person name="Xue W."/>
            <person name="Luo G."/>
        </authorList>
    </citation>
    <scope>NUCLEOTIDE SEQUENCE [LARGE SCALE GENOMIC DNA]</scope>
    <source>
        <strain evidence="7 8">OM06-2</strain>
    </source>
</reference>
<evidence type="ECO:0000256" key="1">
    <source>
        <dbReference type="ARBA" id="ARBA00022670"/>
    </source>
</evidence>
<dbReference type="Gene3D" id="3.40.140.10">
    <property type="entry name" value="Cytidine Deaminase, domain 2"/>
    <property type="match status" value="1"/>
</dbReference>
<sequence>MNIDYKVGEVKLSYKPKFKNQQKVTCSEDAYRYMLSTYKKGTICYKEYFKVLFLNQANHILGYTLISEGGITETCADVRLIMQAALLTNSVALILVHNHPSGNLKPSRQDMEITKQVRDAAQLMRIKVLDHIILTDTEYYSFADEGLL</sequence>
<evidence type="ECO:0000256" key="5">
    <source>
        <dbReference type="ARBA" id="ARBA00023049"/>
    </source>
</evidence>
<evidence type="ECO:0000313" key="7">
    <source>
        <dbReference type="EMBL" id="RGM93098.1"/>
    </source>
</evidence>
<dbReference type="InterPro" id="IPR037518">
    <property type="entry name" value="MPN"/>
</dbReference>
<dbReference type="GO" id="GO:0006508">
    <property type="term" value="P:proteolysis"/>
    <property type="evidence" value="ECO:0007669"/>
    <property type="project" value="UniProtKB-KW"/>
</dbReference>
<keyword evidence="3" id="KW-0378">Hydrolase</keyword>
<proteinExistence type="predicted"/>
<gene>
    <name evidence="7" type="ORF">DXB87_03495</name>
</gene>
<keyword evidence="4" id="KW-0862">Zinc</keyword>
<dbReference type="CDD" id="cd08071">
    <property type="entry name" value="MPN_DUF2466"/>
    <property type="match status" value="1"/>
</dbReference>
<dbReference type="PROSITE" id="PS01302">
    <property type="entry name" value="UPF0758"/>
    <property type="match status" value="1"/>
</dbReference>
<dbReference type="PROSITE" id="PS50249">
    <property type="entry name" value="MPN"/>
    <property type="match status" value="1"/>
</dbReference>
<dbReference type="PANTHER" id="PTHR30471:SF3">
    <property type="entry name" value="UPF0758 PROTEIN YEES-RELATED"/>
    <property type="match status" value="1"/>
</dbReference>
<evidence type="ECO:0000256" key="2">
    <source>
        <dbReference type="ARBA" id="ARBA00022723"/>
    </source>
</evidence>
<dbReference type="EMBL" id="QSTW01000002">
    <property type="protein sequence ID" value="RGM93098.1"/>
    <property type="molecule type" value="Genomic_DNA"/>
</dbReference>
<evidence type="ECO:0000256" key="4">
    <source>
        <dbReference type="ARBA" id="ARBA00022833"/>
    </source>
</evidence>
<evidence type="ECO:0000313" key="8">
    <source>
        <dbReference type="Proteomes" id="UP000260814"/>
    </source>
</evidence>
<dbReference type="GO" id="GO:0046872">
    <property type="term" value="F:metal ion binding"/>
    <property type="evidence" value="ECO:0007669"/>
    <property type="project" value="UniProtKB-KW"/>
</dbReference>
<organism evidence="7 8">
    <name type="scientific">Phocaeicola plebeius</name>
    <dbReference type="NCBI Taxonomy" id="310297"/>
    <lineage>
        <taxon>Bacteria</taxon>
        <taxon>Pseudomonadati</taxon>
        <taxon>Bacteroidota</taxon>
        <taxon>Bacteroidia</taxon>
        <taxon>Bacteroidales</taxon>
        <taxon>Bacteroidaceae</taxon>
        <taxon>Phocaeicola</taxon>
    </lineage>
</organism>
<dbReference type="InterPro" id="IPR020891">
    <property type="entry name" value="UPF0758_CS"/>
</dbReference>
<dbReference type="Pfam" id="PF04002">
    <property type="entry name" value="RadC"/>
    <property type="match status" value="1"/>
</dbReference>
<dbReference type="Proteomes" id="UP000260814">
    <property type="component" value="Unassembled WGS sequence"/>
</dbReference>
<keyword evidence="5" id="KW-0482">Metalloprotease</keyword>
<dbReference type="GO" id="GO:0008237">
    <property type="term" value="F:metallopeptidase activity"/>
    <property type="evidence" value="ECO:0007669"/>
    <property type="project" value="UniProtKB-KW"/>
</dbReference>
<feature type="domain" description="MPN" evidence="6">
    <location>
        <begin position="24"/>
        <end position="148"/>
    </location>
</feature>
<dbReference type="InterPro" id="IPR001405">
    <property type="entry name" value="UPF0758"/>
</dbReference>
<name>A0A3E4ZDK8_9BACT</name>
<dbReference type="AlphaFoldDB" id="A0A3E4ZDK8"/>
<evidence type="ECO:0000259" key="6">
    <source>
        <dbReference type="PROSITE" id="PS50249"/>
    </source>
</evidence>
<comment type="caution">
    <text evidence="7">The sequence shown here is derived from an EMBL/GenBank/DDBJ whole genome shotgun (WGS) entry which is preliminary data.</text>
</comment>
<dbReference type="PANTHER" id="PTHR30471">
    <property type="entry name" value="DNA REPAIR PROTEIN RADC"/>
    <property type="match status" value="1"/>
</dbReference>
<accession>A0A3E4ZDK8</accession>
<dbReference type="InterPro" id="IPR025657">
    <property type="entry name" value="RadC_JAB"/>
</dbReference>
<keyword evidence="1" id="KW-0645">Protease</keyword>
<evidence type="ECO:0000256" key="3">
    <source>
        <dbReference type="ARBA" id="ARBA00022801"/>
    </source>
</evidence>
<protein>
    <submittedName>
        <fullName evidence="7">DNA repair protein</fullName>
    </submittedName>
</protein>
<keyword evidence="2" id="KW-0479">Metal-binding</keyword>